<feature type="binding site" evidence="18">
    <location>
        <position position="233"/>
    </location>
    <ligand>
        <name>Mg(2+)</name>
        <dbReference type="ChEBI" id="CHEBI:18420"/>
    </ligand>
</feature>
<dbReference type="InterPro" id="IPR025877">
    <property type="entry name" value="MobA-like_NTP_Trfase"/>
</dbReference>
<evidence type="ECO:0000256" key="15">
    <source>
        <dbReference type="ARBA" id="ARBA00048247"/>
    </source>
</evidence>
<dbReference type="EC" id="2.3.1.157" evidence="18"/>
<evidence type="ECO:0000256" key="17">
    <source>
        <dbReference type="ARBA" id="ARBA00049628"/>
    </source>
</evidence>
<comment type="similarity">
    <text evidence="3 18">In the N-terminal section; belongs to the N-acetylglucosamine-1-phosphate uridyltransferase family.</text>
</comment>
<gene>
    <name evidence="18 20" type="primary">glmU</name>
    <name evidence="20" type="ORF">ENK01_00540</name>
</gene>
<comment type="subcellular location">
    <subcellularLocation>
        <location evidence="1 18">Cytoplasm</location>
    </subcellularLocation>
</comment>
<dbReference type="Proteomes" id="UP000885806">
    <property type="component" value="Unassembled WGS sequence"/>
</dbReference>
<keyword evidence="6 18" id="KW-0548">Nucleotidyltransferase</keyword>
<keyword evidence="10 18" id="KW-0133">Cell shape</keyword>
<keyword evidence="9 18" id="KW-0460">Magnesium</keyword>
<dbReference type="InterPro" id="IPR029044">
    <property type="entry name" value="Nucleotide-diphossugar_trans"/>
</dbReference>
<evidence type="ECO:0000256" key="16">
    <source>
        <dbReference type="ARBA" id="ARBA00048493"/>
    </source>
</evidence>
<comment type="caution">
    <text evidence="18">Lacks conserved residue(s) required for the propagation of feature annotation.</text>
</comment>
<feature type="binding site" evidence="18">
    <location>
        <position position="161"/>
    </location>
    <ligand>
        <name>UDP-N-acetyl-alpha-D-glucosamine</name>
        <dbReference type="ChEBI" id="CHEBI:57705"/>
    </ligand>
</feature>
<evidence type="ECO:0000256" key="3">
    <source>
        <dbReference type="ARBA" id="ARBA00007947"/>
    </source>
</evidence>
<keyword evidence="5 18" id="KW-0808">Transferase</keyword>
<dbReference type="HAMAP" id="MF_01631">
    <property type="entry name" value="GlmU"/>
    <property type="match status" value="1"/>
</dbReference>
<accession>A0A7V5NWA7</accession>
<dbReference type="UniPathway" id="UPA00973"/>
<name>A0A7V5NWA7_9PROT</name>
<dbReference type="Gene3D" id="3.90.550.10">
    <property type="entry name" value="Spore Coat Polysaccharide Biosynthesis Protein SpsA, Chain A"/>
    <property type="match status" value="1"/>
</dbReference>
<feature type="binding site" evidence="18">
    <location>
        <position position="30"/>
    </location>
    <ligand>
        <name>UDP-N-acetyl-alpha-D-glucosamine</name>
        <dbReference type="ChEBI" id="CHEBI:57705"/>
    </ligand>
</feature>
<dbReference type="GO" id="GO:0009252">
    <property type="term" value="P:peptidoglycan biosynthetic process"/>
    <property type="evidence" value="ECO:0007669"/>
    <property type="project" value="UniProtKB-UniRule"/>
</dbReference>
<evidence type="ECO:0000313" key="20">
    <source>
        <dbReference type="EMBL" id="HHI88414.1"/>
    </source>
</evidence>
<feature type="region of interest" description="Linker" evidence="18">
    <location>
        <begin position="236"/>
        <end position="256"/>
    </location>
</feature>
<dbReference type="CDD" id="cd02540">
    <property type="entry name" value="GT2_GlmU_N_bac"/>
    <property type="match status" value="1"/>
</dbReference>
<dbReference type="InterPro" id="IPR001451">
    <property type="entry name" value="Hexapep"/>
</dbReference>
<feature type="region of interest" description="N-acetyltransferase" evidence="18">
    <location>
        <begin position="257"/>
        <end position="454"/>
    </location>
</feature>
<dbReference type="GO" id="GO:0006048">
    <property type="term" value="P:UDP-N-acetylglucosamine biosynthetic process"/>
    <property type="evidence" value="ECO:0007669"/>
    <property type="project" value="UniProtKB-UniPathway"/>
</dbReference>
<dbReference type="GO" id="GO:0000287">
    <property type="term" value="F:magnesium ion binding"/>
    <property type="evidence" value="ECO:0007669"/>
    <property type="project" value="UniProtKB-UniRule"/>
</dbReference>
<comment type="catalytic activity">
    <reaction evidence="16 18">
        <text>N-acetyl-alpha-D-glucosamine 1-phosphate + UTP + H(+) = UDP-N-acetyl-alpha-D-glucosamine + diphosphate</text>
        <dbReference type="Rhea" id="RHEA:13509"/>
        <dbReference type="ChEBI" id="CHEBI:15378"/>
        <dbReference type="ChEBI" id="CHEBI:33019"/>
        <dbReference type="ChEBI" id="CHEBI:46398"/>
        <dbReference type="ChEBI" id="CHEBI:57705"/>
        <dbReference type="ChEBI" id="CHEBI:57776"/>
        <dbReference type="EC" id="2.7.7.23"/>
    </reaction>
</comment>
<evidence type="ECO:0000256" key="11">
    <source>
        <dbReference type="ARBA" id="ARBA00022984"/>
    </source>
</evidence>
<keyword evidence="4 18" id="KW-0963">Cytoplasm</keyword>
<dbReference type="PANTHER" id="PTHR43584:SF3">
    <property type="entry name" value="BIFUNCTIONAL PROTEIN GLMU"/>
    <property type="match status" value="1"/>
</dbReference>
<evidence type="ECO:0000256" key="1">
    <source>
        <dbReference type="ARBA" id="ARBA00004496"/>
    </source>
</evidence>
<evidence type="ECO:0000256" key="7">
    <source>
        <dbReference type="ARBA" id="ARBA00022723"/>
    </source>
</evidence>
<feature type="binding site" evidence="18">
    <location>
        <position position="366"/>
    </location>
    <ligand>
        <name>UDP-N-acetyl-alpha-D-glucosamine</name>
        <dbReference type="ChEBI" id="CHEBI:57705"/>
    </ligand>
</feature>
<feature type="binding site" evidence="18">
    <location>
        <position position="369"/>
    </location>
    <ligand>
        <name>acetyl-CoA</name>
        <dbReference type="ChEBI" id="CHEBI:57288"/>
    </ligand>
</feature>
<feature type="domain" description="MobA-like NTP transferase" evidence="19">
    <location>
        <begin position="13"/>
        <end position="148"/>
    </location>
</feature>
<keyword evidence="12 18" id="KW-0511">Multifunctional enzyme</keyword>
<evidence type="ECO:0000256" key="10">
    <source>
        <dbReference type="ARBA" id="ARBA00022960"/>
    </source>
</evidence>
<dbReference type="UniPathway" id="UPA00113">
    <property type="reaction ID" value="UER00532"/>
</dbReference>
<feature type="binding site" evidence="18">
    <location>
        <position position="176"/>
    </location>
    <ligand>
        <name>UDP-N-acetyl-alpha-D-glucosamine</name>
        <dbReference type="ChEBI" id="CHEBI:57705"/>
    </ligand>
</feature>
<evidence type="ECO:0000256" key="5">
    <source>
        <dbReference type="ARBA" id="ARBA00022679"/>
    </source>
</evidence>
<feature type="binding site" evidence="18">
    <location>
        <begin position="375"/>
        <end position="376"/>
    </location>
    <ligand>
        <name>acetyl-CoA</name>
        <dbReference type="ChEBI" id="CHEBI:57288"/>
    </ligand>
</feature>
<dbReference type="GO" id="GO:0009245">
    <property type="term" value="P:lipid A biosynthetic process"/>
    <property type="evidence" value="ECO:0007669"/>
    <property type="project" value="UniProtKB-UniRule"/>
</dbReference>
<feature type="binding site" evidence="18">
    <location>
        <begin position="86"/>
        <end position="87"/>
    </location>
    <ligand>
        <name>UDP-N-acetyl-alpha-D-glucosamine</name>
        <dbReference type="ChEBI" id="CHEBI:57705"/>
    </ligand>
</feature>
<dbReference type="EC" id="2.7.7.23" evidence="18"/>
<keyword evidence="13 18" id="KW-0012">Acyltransferase</keyword>
<comment type="function">
    <text evidence="17 18">Catalyzes the last two sequential reactions in the de novo biosynthetic pathway for UDP-N-acetylglucosamine (UDP-GlcNAc). The C-terminal domain catalyzes the transfer of acetyl group from acetyl coenzyme A to glucosamine-1-phosphate (GlcN-1-P) to produce N-acetylglucosamine-1-phosphate (GlcNAc-1-P), which is converted into UDP-GlcNAc by the transfer of uridine 5-monophosphate (from uridine 5-triphosphate), a reaction catalyzed by the N-terminal domain.</text>
</comment>
<dbReference type="Gene3D" id="2.160.10.10">
    <property type="entry name" value="Hexapeptide repeat proteins"/>
    <property type="match status" value="1"/>
</dbReference>
<feature type="region of interest" description="Pyrophosphorylase" evidence="18">
    <location>
        <begin position="1"/>
        <end position="235"/>
    </location>
</feature>
<feature type="binding site" evidence="18">
    <location>
        <position position="355"/>
    </location>
    <ligand>
        <name>UDP-N-acetyl-alpha-D-glucosamine</name>
        <dbReference type="ChEBI" id="CHEBI:57705"/>
    </ligand>
</feature>
<evidence type="ECO:0000256" key="12">
    <source>
        <dbReference type="ARBA" id="ARBA00023268"/>
    </source>
</evidence>
<dbReference type="GO" id="GO:0016020">
    <property type="term" value="C:membrane"/>
    <property type="evidence" value="ECO:0007669"/>
    <property type="project" value="GOC"/>
</dbReference>
<keyword evidence="11 18" id="KW-0573">Peptidoglycan synthesis</keyword>
<dbReference type="GO" id="GO:0005737">
    <property type="term" value="C:cytoplasm"/>
    <property type="evidence" value="ECO:0007669"/>
    <property type="project" value="UniProtKB-SubCell"/>
</dbReference>
<comment type="pathway">
    <text evidence="18">Bacterial outer membrane biogenesis; LPS lipid A biosynthesis.</text>
</comment>
<dbReference type="PANTHER" id="PTHR43584">
    <property type="entry name" value="NUCLEOTIDYL TRANSFERASE"/>
    <property type="match status" value="1"/>
</dbReference>
<feature type="binding site" evidence="18">
    <location>
        <position position="412"/>
    </location>
    <ligand>
        <name>acetyl-CoA</name>
        <dbReference type="ChEBI" id="CHEBI:57288"/>
    </ligand>
</feature>
<comment type="pathway">
    <text evidence="18">Nucleotide-sugar biosynthesis; UDP-N-acetyl-alpha-D-glucosamine biosynthesis; N-acetyl-alpha-D-glucosamine 1-phosphate from alpha-D-glucosamine 6-phosphate (route II): step 2/2.</text>
</comment>
<protein>
    <recommendedName>
        <fullName evidence="18">Bifunctional protein GlmU</fullName>
    </recommendedName>
    <domain>
        <recommendedName>
            <fullName evidence="18">UDP-N-acetylglucosamine pyrophosphorylase</fullName>
            <ecNumber evidence="18">2.7.7.23</ecNumber>
        </recommendedName>
        <alternativeName>
            <fullName evidence="18">N-acetylglucosamine-1-phosphate uridyltransferase</fullName>
        </alternativeName>
    </domain>
    <domain>
        <recommendedName>
            <fullName evidence="18">Glucosamine-1-phosphate N-acetyltransferase</fullName>
            <ecNumber evidence="18">2.3.1.157</ecNumber>
        </recommendedName>
    </domain>
</protein>
<dbReference type="AlphaFoldDB" id="A0A7V5NWA7"/>
<comment type="cofactor">
    <cofactor evidence="18">
        <name>Mg(2+)</name>
        <dbReference type="ChEBI" id="CHEBI:18420"/>
    </cofactor>
    <text evidence="18">Binds 1 Mg(2+) ion per subunit.</text>
</comment>
<dbReference type="GO" id="GO:0008360">
    <property type="term" value="P:regulation of cell shape"/>
    <property type="evidence" value="ECO:0007669"/>
    <property type="project" value="UniProtKB-KW"/>
</dbReference>
<feature type="binding site" evidence="18">
    <location>
        <position position="429"/>
    </location>
    <ligand>
        <name>acetyl-CoA</name>
        <dbReference type="ChEBI" id="CHEBI:57288"/>
    </ligand>
</feature>
<keyword evidence="14 18" id="KW-0961">Cell wall biogenesis/degradation</keyword>
<evidence type="ECO:0000256" key="13">
    <source>
        <dbReference type="ARBA" id="ARBA00023315"/>
    </source>
</evidence>
<keyword evidence="8 18" id="KW-0677">Repeat</keyword>
<evidence type="ECO:0000256" key="8">
    <source>
        <dbReference type="ARBA" id="ARBA00022737"/>
    </source>
</evidence>
<feature type="binding site" evidence="18">
    <location>
        <position position="233"/>
    </location>
    <ligand>
        <name>UDP-N-acetyl-alpha-D-glucosamine</name>
        <dbReference type="ChEBI" id="CHEBI:57705"/>
    </ligand>
</feature>
<comment type="similarity">
    <text evidence="2 18">In the C-terminal section; belongs to the transferase hexapeptide repeat family.</text>
</comment>
<keyword evidence="7 18" id="KW-0479">Metal-binding</keyword>
<dbReference type="GO" id="GO:0003977">
    <property type="term" value="F:UDP-N-acetylglucosamine diphosphorylase activity"/>
    <property type="evidence" value="ECO:0007669"/>
    <property type="project" value="UniProtKB-UniRule"/>
</dbReference>
<feature type="binding site" evidence="18">
    <location>
        <position position="81"/>
    </location>
    <ligand>
        <name>UDP-N-acetyl-alpha-D-glucosamine</name>
        <dbReference type="ChEBI" id="CHEBI:57705"/>
    </ligand>
</feature>
<dbReference type="GO" id="GO:0000902">
    <property type="term" value="P:cell morphogenesis"/>
    <property type="evidence" value="ECO:0007669"/>
    <property type="project" value="UniProtKB-UniRule"/>
</dbReference>
<dbReference type="InterPro" id="IPR005882">
    <property type="entry name" value="Bifunctional_GlmU"/>
</dbReference>
<dbReference type="GO" id="GO:0019134">
    <property type="term" value="F:glucosamine-1-phosphate N-acetyltransferase activity"/>
    <property type="evidence" value="ECO:0007669"/>
    <property type="project" value="UniProtKB-UniRule"/>
</dbReference>
<comment type="caution">
    <text evidence="20">The sequence shown here is derived from an EMBL/GenBank/DDBJ whole genome shotgun (WGS) entry which is preliminary data.</text>
</comment>
<organism evidence="20">
    <name type="scientific">Hellea balneolensis</name>
    <dbReference type="NCBI Taxonomy" id="287478"/>
    <lineage>
        <taxon>Bacteria</taxon>
        <taxon>Pseudomonadati</taxon>
        <taxon>Pseudomonadota</taxon>
        <taxon>Alphaproteobacteria</taxon>
        <taxon>Maricaulales</taxon>
        <taxon>Robiginitomaculaceae</taxon>
        <taxon>Hellea</taxon>
    </lineage>
</organism>
<comment type="pathway">
    <text evidence="18">Nucleotide-sugar biosynthesis; UDP-N-acetyl-alpha-D-glucosamine biosynthesis; UDP-N-acetyl-alpha-D-glucosamine from N-acetyl-alpha-D-glucosamine 1-phosphate: step 1/1.</text>
</comment>
<evidence type="ECO:0000256" key="6">
    <source>
        <dbReference type="ARBA" id="ARBA00022695"/>
    </source>
</evidence>
<feature type="binding site" evidence="18">
    <location>
        <position position="111"/>
    </location>
    <ligand>
        <name>Mg(2+)</name>
        <dbReference type="ChEBI" id="CHEBI:18420"/>
    </ligand>
</feature>
<evidence type="ECO:0000256" key="2">
    <source>
        <dbReference type="ARBA" id="ARBA00007707"/>
    </source>
</evidence>
<feature type="binding site" evidence="18">
    <location>
        <position position="147"/>
    </location>
    <ligand>
        <name>UDP-N-acetyl-alpha-D-glucosamine</name>
        <dbReference type="ChEBI" id="CHEBI:57705"/>
    </ligand>
</feature>
<evidence type="ECO:0000256" key="9">
    <source>
        <dbReference type="ARBA" id="ARBA00022842"/>
    </source>
</evidence>
<feature type="binding site" evidence="18">
    <location>
        <begin position="16"/>
        <end position="19"/>
    </location>
    <ligand>
        <name>UDP-N-acetyl-alpha-D-glucosamine</name>
        <dbReference type="ChEBI" id="CHEBI:57705"/>
    </ligand>
</feature>
<dbReference type="NCBIfam" id="TIGR01173">
    <property type="entry name" value="glmU"/>
    <property type="match status" value="1"/>
</dbReference>
<proteinExistence type="inferred from homology"/>
<dbReference type="Pfam" id="PF00132">
    <property type="entry name" value="Hexapep"/>
    <property type="match status" value="2"/>
</dbReference>
<dbReference type="NCBIfam" id="NF010933">
    <property type="entry name" value="PRK14353.1"/>
    <property type="match status" value="1"/>
</dbReference>
<dbReference type="InterPro" id="IPR011004">
    <property type="entry name" value="Trimer_LpxA-like_sf"/>
</dbReference>
<evidence type="ECO:0000256" key="4">
    <source>
        <dbReference type="ARBA" id="ARBA00022490"/>
    </source>
</evidence>
<dbReference type="CDD" id="cd03353">
    <property type="entry name" value="LbH_GlmU_C"/>
    <property type="match status" value="1"/>
</dbReference>
<dbReference type="SUPFAM" id="SSF53448">
    <property type="entry name" value="Nucleotide-diphospho-sugar transferases"/>
    <property type="match status" value="1"/>
</dbReference>
<comment type="subunit">
    <text evidence="18">Homotrimer.</text>
</comment>
<dbReference type="InterPro" id="IPR038009">
    <property type="entry name" value="GlmU_C_LbH"/>
</dbReference>
<feature type="binding site" evidence="18">
    <location>
        <position position="340"/>
    </location>
    <ligand>
        <name>UDP-N-acetyl-alpha-D-glucosamine</name>
        <dbReference type="ChEBI" id="CHEBI:57705"/>
    </ligand>
</feature>
<comment type="catalytic activity">
    <reaction evidence="15 18">
        <text>alpha-D-glucosamine 1-phosphate + acetyl-CoA = N-acetyl-alpha-D-glucosamine 1-phosphate + CoA + H(+)</text>
        <dbReference type="Rhea" id="RHEA:13725"/>
        <dbReference type="ChEBI" id="CHEBI:15378"/>
        <dbReference type="ChEBI" id="CHEBI:57287"/>
        <dbReference type="ChEBI" id="CHEBI:57288"/>
        <dbReference type="ChEBI" id="CHEBI:57776"/>
        <dbReference type="ChEBI" id="CHEBI:58516"/>
        <dbReference type="EC" id="2.3.1.157"/>
    </reaction>
</comment>
<dbReference type="EMBL" id="DROP01000037">
    <property type="protein sequence ID" value="HHI88414.1"/>
    <property type="molecule type" value="Genomic_DNA"/>
</dbReference>
<evidence type="ECO:0000256" key="18">
    <source>
        <dbReference type="HAMAP-Rule" id="MF_01631"/>
    </source>
</evidence>
<evidence type="ECO:0000256" key="14">
    <source>
        <dbReference type="ARBA" id="ARBA00023316"/>
    </source>
</evidence>
<dbReference type="GO" id="GO:0071555">
    <property type="term" value="P:cell wall organization"/>
    <property type="evidence" value="ECO:0007669"/>
    <property type="project" value="UniProtKB-KW"/>
</dbReference>
<dbReference type="Pfam" id="PF12804">
    <property type="entry name" value="NTP_transf_3"/>
    <property type="match status" value="1"/>
</dbReference>
<dbReference type="InterPro" id="IPR050065">
    <property type="entry name" value="GlmU-like"/>
</dbReference>
<feature type="active site" description="Proton acceptor" evidence="18">
    <location>
        <position position="352"/>
    </location>
</feature>
<reference evidence="20" key="1">
    <citation type="journal article" date="2020" name="mSystems">
        <title>Genome- and Community-Level Interaction Insights into Carbon Utilization and Element Cycling Functions of Hydrothermarchaeota in Hydrothermal Sediment.</title>
        <authorList>
            <person name="Zhou Z."/>
            <person name="Liu Y."/>
            <person name="Xu W."/>
            <person name="Pan J."/>
            <person name="Luo Z.H."/>
            <person name="Li M."/>
        </authorList>
    </citation>
    <scope>NUCLEOTIDE SEQUENCE [LARGE SCALE GENOMIC DNA]</scope>
    <source>
        <strain evidence="20">HyVt-538</strain>
    </source>
</reference>
<dbReference type="SUPFAM" id="SSF51161">
    <property type="entry name" value="Trimeric LpxA-like enzymes"/>
    <property type="match status" value="1"/>
</dbReference>
<evidence type="ECO:0000259" key="19">
    <source>
        <dbReference type="Pfam" id="PF12804"/>
    </source>
</evidence>
<feature type="binding site" evidence="18">
    <location>
        <position position="322"/>
    </location>
    <ligand>
        <name>UDP-N-acetyl-alpha-D-glucosamine</name>
        <dbReference type="ChEBI" id="CHEBI:57705"/>
    </ligand>
</feature>
<sequence>MTEGQRTGRARIAIILAAGKSTRMKSNPSKVLHKVGGRPMLDWVAGLARQAGAERIIAVVGEINTDVRAEAEALGLEIAIQEPQLGTAHAVLAARDHVAGFEGDMIILYADTPLIKPETLGGVFACLETGADLVVLGFESRHPFGYGRLIEGKGELLKIVEQKDASPEELKVNLCNSGVMAGKCAAMFRALEKVGNDNAQGEYYLTDIVEILRKDKATVKVARAGEDEIQGVNSRADLAIAEAFFQKQQRQHFLEKGVTLRDPDAVWFSWDTEIEADVTIGQNVVFGPGVKVESGAVIHPFCHIEGAHIRKNTQIGPFARLRPGAVLEEGAKAGNFVEIKKSTIGKGSKINHLSYIGDAEVGAGVNVGAGTITCNYDGFNKHKTVIGDGAFVGTNSSLVAPVTIGKGAFLGSGGVITEDVPENALALGRAKQTNKPGWAARFRAAMAKRKSKET</sequence>